<feature type="domain" description="Peptidase S54 rhomboid" evidence="8">
    <location>
        <begin position="161"/>
        <end position="240"/>
    </location>
</feature>
<dbReference type="InterPro" id="IPR022764">
    <property type="entry name" value="Peptidase_S54_rhomboid_dom"/>
</dbReference>
<dbReference type="Pfam" id="PF01694">
    <property type="entry name" value="Rhomboid"/>
    <property type="match status" value="2"/>
</dbReference>
<keyword evidence="10" id="KW-1185">Reference proteome</keyword>
<dbReference type="PANTHER" id="PTHR43731">
    <property type="entry name" value="RHOMBOID PROTEASE"/>
    <property type="match status" value="1"/>
</dbReference>
<dbReference type="Gene3D" id="1.20.1540.10">
    <property type="entry name" value="Rhomboid-like"/>
    <property type="match status" value="1"/>
</dbReference>
<feature type="transmembrane region" description="Helical" evidence="7">
    <location>
        <begin position="12"/>
        <end position="41"/>
    </location>
</feature>
<protein>
    <submittedName>
        <fullName evidence="9">Rhomboid family intramembrane serine protease</fullName>
    </submittedName>
</protein>
<feature type="transmembrane region" description="Helical" evidence="7">
    <location>
        <begin position="166"/>
        <end position="184"/>
    </location>
</feature>
<keyword evidence="5 7" id="KW-1133">Transmembrane helix</keyword>
<dbReference type="SUPFAM" id="SSF144091">
    <property type="entry name" value="Rhomboid-like"/>
    <property type="match status" value="1"/>
</dbReference>
<dbReference type="PANTHER" id="PTHR43731:SF14">
    <property type="entry name" value="PRESENILIN-ASSOCIATED RHOMBOID-LIKE PROTEIN, MITOCHONDRIAL"/>
    <property type="match status" value="1"/>
</dbReference>
<keyword evidence="9" id="KW-0645">Protease</keyword>
<evidence type="ECO:0000256" key="4">
    <source>
        <dbReference type="ARBA" id="ARBA00022801"/>
    </source>
</evidence>
<feature type="domain" description="Peptidase S54 rhomboid" evidence="8">
    <location>
        <begin position="48"/>
        <end position="110"/>
    </location>
</feature>
<dbReference type="GO" id="GO:0006508">
    <property type="term" value="P:proteolysis"/>
    <property type="evidence" value="ECO:0007669"/>
    <property type="project" value="UniProtKB-KW"/>
</dbReference>
<keyword evidence="3 7" id="KW-0812">Transmembrane</keyword>
<proteinExistence type="inferred from homology"/>
<evidence type="ECO:0000313" key="10">
    <source>
        <dbReference type="Proteomes" id="UP000672011"/>
    </source>
</evidence>
<dbReference type="InterPro" id="IPR050925">
    <property type="entry name" value="Rhomboid_protease_S54"/>
</dbReference>
<dbReference type="EMBL" id="CP072842">
    <property type="protein sequence ID" value="QTV07020.1"/>
    <property type="molecule type" value="Genomic_DNA"/>
</dbReference>
<evidence type="ECO:0000256" key="1">
    <source>
        <dbReference type="ARBA" id="ARBA00004141"/>
    </source>
</evidence>
<reference evidence="10" key="2">
    <citation type="submission" date="2021-04" db="EMBL/GenBank/DDBJ databases">
        <title>Taxonomy of Flavobacteriaceae bacterium ZY171143.</title>
        <authorList>
            <person name="Li F."/>
        </authorList>
    </citation>
    <scope>NUCLEOTIDE SEQUENCE [LARGE SCALE GENOMIC DNA]</scope>
    <source>
        <strain evidence="10">ZY171143</strain>
    </source>
</reference>
<evidence type="ECO:0000256" key="2">
    <source>
        <dbReference type="ARBA" id="ARBA00009045"/>
    </source>
</evidence>
<name>A0ABX7XGQ0_9FLAO</name>
<feature type="transmembrane region" description="Helical" evidence="7">
    <location>
        <begin position="94"/>
        <end position="112"/>
    </location>
</feature>
<accession>A0ABX7XGQ0</accession>
<evidence type="ECO:0000256" key="7">
    <source>
        <dbReference type="SAM" id="Phobius"/>
    </source>
</evidence>
<evidence type="ECO:0000256" key="3">
    <source>
        <dbReference type="ARBA" id="ARBA00022692"/>
    </source>
</evidence>
<sequence>MGQPIPTITKNLLIINGLFFLATIVFQSKGINLSVILGAFYPGSPNFESWQLVTHMFMHASYPNISHILFNMFALWSFGSAVETTIGQTRFLKLYLFAGFGGFFLFNLVNYIEVSQLQKLVVADGFSISEIYELSKMNISGEYRTSELIKNNINADSLQRQFTTPMVGASGAIYGLLLAFAVLYPDAKLALIFFPVGIKAKYFIPVLILFELFMGVRGYEWNNVANFAHLGGALIGFLYIRNWKKNLYRRN</sequence>
<comment type="subcellular location">
    <subcellularLocation>
        <location evidence="1">Membrane</location>
        <topology evidence="1">Multi-pass membrane protein</topology>
    </subcellularLocation>
</comment>
<evidence type="ECO:0000313" key="9">
    <source>
        <dbReference type="EMBL" id="QTV07020.1"/>
    </source>
</evidence>
<evidence type="ECO:0000256" key="5">
    <source>
        <dbReference type="ARBA" id="ARBA00022989"/>
    </source>
</evidence>
<feature type="transmembrane region" description="Helical" evidence="7">
    <location>
        <begin position="191"/>
        <end position="215"/>
    </location>
</feature>
<reference evidence="9 10" key="1">
    <citation type="journal article" date="2021" name="Int. J. Syst. Evol. Microbiol.">
        <title>Faecalibacter bovis sp. nov., isolated from cow faeces.</title>
        <authorList>
            <person name="Li F."/>
            <person name="Zhao W."/>
            <person name="Hong Q."/>
            <person name="Shao Q."/>
            <person name="Song J."/>
            <person name="Yang S."/>
        </authorList>
    </citation>
    <scope>NUCLEOTIDE SEQUENCE [LARGE SCALE GENOMIC DNA]</scope>
    <source>
        <strain evidence="9 10">ZY171143</strain>
    </source>
</reference>
<keyword evidence="6 7" id="KW-0472">Membrane</keyword>
<dbReference type="InterPro" id="IPR035952">
    <property type="entry name" value="Rhomboid-like_sf"/>
</dbReference>
<evidence type="ECO:0000259" key="8">
    <source>
        <dbReference type="Pfam" id="PF01694"/>
    </source>
</evidence>
<organism evidence="9 10">
    <name type="scientific">Faecalibacter bovis</name>
    <dbReference type="NCBI Taxonomy" id="2898187"/>
    <lineage>
        <taxon>Bacteria</taxon>
        <taxon>Pseudomonadati</taxon>
        <taxon>Bacteroidota</taxon>
        <taxon>Flavobacteriia</taxon>
        <taxon>Flavobacteriales</taxon>
        <taxon>Weeksellaceae</taxon>
        <taxon>Faecalibacter</taxon>
    </lineage>
</organism>
<feature type="transmembrane region" description="Helical" evidence="7">
    <location>
        <begin position="221"/>
        <end position="240"/>
    </location>
</feature>
<comment type="similarity">
    <text evidence="2">Belongs to the peptidase S54 family.</text>
</comment>
<keyword evidence="4" id="KW-0378">Hydrolase</keyword>
<dbReference type="Proteomes" id="UP000672011">
    <property type="component" value="Chromosome"/>
</dbReference>
<evidence type="ECO:0000256" key="6">
    <source>
        <dbReference type="ARBA" id="ARBA00023136"/>
    </source>
</evidence>
<feature type="transmembrane region" description="Helical" evidence="7">
    <location>
        <begin position="61"/>
        <end position="82"/>
    </location>
</feature>
<dbReference type="GO" id="GO:0008233">
    <property type="term" value="F:peptidase activity"/>
    <property type="evidence" value="ECO:0007669"/>
    <property type="project" value="UniProtKB-KW"/>
</dbReference>
<gene>
    <name evidence="9" type="ORF">J9309_01755</name>
</gene>